<keyword evidence="3" id="KW-1185">Reference proteome</keyword>
<organism evidence="2 3">
    <name type="scientific">Pisolithus tinctorius Marx 270</name>
    <dbReference type="NCBI Taxonomy" id="870435"/>
    <lineage>
        <taxon>Eukaryota</taxon>
        <taxon>Fungi</taxon>
        <taxon>Dikarya</taxon>
        <taxon>Basidiomycota</taxon>
        <taxon>Agaricomycotina</taxon>
        <taxon>Agaricomycetes</taxon>
        <taxon>Agaricomycetidae</taxon>
        <taxon>Boletales</taxon>
        <taxon>Sclerodermatineae</taxon>
        <taxon>Pisolithaceae</taxon>
        <taxon>Pisolithus</taxon>
    </lineage>
</organism>
<dbReference type="InParanoid" id="A0A0C3P2E4"/>
<reference evidence="3" key="2">
    <citation type="submission" date="2015-01" db="EMBL/GenBank/DDBJ databases">
        <title>Evolutionary Origins and Diversification of the Mycorrhizal Mutualists.</title>
        <authorList>
            <consortium name="DOE Joint Genome Institute"/>
            <consortium name="Mycorrhizal Genomics Consortium"/>
            <person name="Kohler A."/>
            <person name="Kuo A."/>
            <person name="Nagy L.G."/>
            <person name="Floudas D."/>
            <person name="Copeland A."/>
            <person name="Barry K.W."/>
            <person name="Cichocki N."/>
            <person name="Veneault-Fourrey C."/>
            <person name="LaButti K."/>
            <person name="Lindquist E.A."/>
            <person name="Lipzen A."/>
            <person name="Lundell T."/>
            <person name="Morin E."/>
            <person name="Murat C."/>
            <person name="Riley R."/>
            <person name="Ohm R."/>
            <person name="Sun H."/>
            <person name="Tunlid A."/>
            <person name="Henrissat B."/>
            <person name="Grigoriev I.V."/>
            <person name="Hibbett D.S."/>
            <person name="Martin F."/>
        </authorList>
    </citation>
    <scope>NUCLEOTIDE SEQUENCE [LARGE SCALE GENOMIC DNA]</scope>
    <source>
        <strain evidence="3">Marx 270</strain>
    </source>
</reference>
<feature type="region of interest" description="Disordered" evidence="1">
    <location>
        <begin position="1"/>
        <end position="29"/>
    </location>
</feature>
<evidence type="ECO:0000256" key="1">
    <source>
        <dbReference type="SAM" id="MobiDB-lite"/>
    </source>
</evidence>
<dbReference type="AlphaFoldDB" id="A0A0C3P2E4"/>
<evidence type="ECO:0000313" key="3">
    <source>
        <dbReference type="Proteomes" id="UP000054217"/>
    </source>
</evidence>
<sequence length="121" mass="13446">MPSEKCKPRDKPHPYNHPAKKPRNIHDAPATSAQLVKSTTCSNLTLSDWLTVFAYIDAHPALLQNCVVKHFQTLKSGALNFTQATLSHKLCNRVALEAHANDNPNALSSKRPRIVTRPDVE</sequence>
<name>A0A0C3P2E4_PISTI</name>
<dbReference type="EMBL" id="KN831988">
    <property type="protein sequence ID" value="KIO01469.1"/>
    <property type="molecule type" value="Genomic_DNA"/>
</dbReference>
<proteinExistence type="predicted"/>
<dbReference type="Proteomes" id="UP000054217">
    <property type="component" value="Unassembled WGS sequence"/>
</dbReference>
<feature type="compositionally biased region" description="Basic and acidic residues" evidence="1">
    <location>
        <begin position="1"/>
        <end position="13"/>
    </location>
</feature>
<protein>
    <submittedName>
        <fullName evidence="2">Uncharacterized protein</fullName>
    </submittedName>
</protein>
<reference evidence="2 3" key="1">
    <citation type="submission" date="2014-04" db="EMBL/GenBank/DDBJ databases">
        <authorList>
            <consortium name="DOE Joint Genome Institute"/>
            <person name="Kuo A."/>
            <person name="Kohler A."/>
            <person name="Costa M.D."/>
            <person name="Nagy L.G."/>
            <person name="Floudas D."/>
            <person name="Copeland A."/>
            <person name="Barry K.W."/>
            <person name="Cichocki N."/>
            <person name="Veneault-Fourrey C."/>
            <person name="LaButti K."/>
            <person name="Lindquist E.A."/>
            <person name="Lipzen A."/>
            <person name="Lundell T."/>
            <person name="Morin E."/>
            <person name="Murat C."/>
            <person name="Sun H."/>
            <person name="Tunlid A."/>
            <person name="Henrissat B."/>
            <person name="Grigoriev I.V."/>
            <person name="Hibbett D.S."/>
            <person name="Martin F."/>
            <person name="Nordberg H.P."/>
            <person name="Cantor M.N."/>
            <person name="Hua S.X."/>
        </authorList>
    </citation>
    <scope>NUCLEOTIDE SEQUENCE [LARGE SCALE GENOMIC DNA]</scope>
    <source>
        <strain evidence="2 3">Marx 270</strain>
    </source>
</reference>
<evidence type="ECO:0000313" key="2">
    <source>
        <dbReference type="EMBL" id="KIO01469.1"/>
    </source>
</evidence>
<dbReference type="HOGENOM" id="CLU_018294_8_0_1"/>
<gene>
    <name evidence="2" type="ORF">M404DRAFT_150241</name>
</gene>
<dbReference type="OrthoDB" id="162969at2759"/>
<accession>A0A0C3P2E4</accession>
<feature type="region of interest" description="Disordered" evidence="1">
    <location>
        <begin position="101"/>
        <end position="121"/>
    </location>
</feature>